<feature type="compositionally biased region" description="Basic and acidic residues" evidence="1">
    <location>
        <begin position="58"/>
        <end position="68"/>
    </location>
</feature>
<keyword evidence="3" id="KW-1185">Reference proteome</keyword>
<proteinExistence type="predicted"/>
<gene>
    <name evidence="2" type="ORF">KC01_LOCUS36885</name>
</gene>
<dbReference type="Proteomes" id="UP001497482">
    <property type="component" value="Chromosome 7"/>
</dbReference>
<sequence>MRPPPHHNPPSWVLCPNRERYNGPLREGQRRRKERRGTSWRRGGDDGCVAVSTAGIEGHSRPRSERASRLGRSGVGGGVHRMEGERRGALGEKDTKARREKSQ</sequence>
<reference evidence="2 3" key="1">
    <citation type="submission" date="2024-04" db="EMBL/GenBank/DDBJ databases">
        <authorList>
            <person name="Waldvogel A.-M."/>
            <person name="Schoenle A."/>
        </authorList>
    </citation>
    <scope>NUCLEOTIDE SEQUENCE [LARGE SCALE GENOMIC DNA]</scope>
</reference>
<evidence type="ECO:0000256" key="1">
    <source>
        <dbReference type="SAM" id="MobiDB-lite"/>
    </source>
</evidence>
<dbReference type="EMBL" id="OZ035829">
    <property type="protein sequence ID" value="CAL1610233.1"/>
    <property type="molecule type" value="Genomic_DNA"/>
</dbReference>
<feature type="region of interest" description="Disordered" evidence="1">
    <location>
        <begin position="1"/>
        <end position="103"/>
    </location>
</feature>
<feature type="compositionally biased region" description="Basic and acidic residues" evidence="1">
    <location>
        <begin position="80"/>
        <end position="103"/>
    </location>
</feature>
<feature type="compositionally biased region" description="Basic residues" evidence="1">
    <location>
        <begin position="29"/>
        <end position="39"/>
    </location>
</feature>
<evidence type="ECO:0000313" key="2">
    <source>
        <dbReference type="EMBL" id="CAL1610233.1"/>
    </source>
</evidence>
<name>A0AAV2MA58_KNICA</name>
<organism evidence="2 3">
    <name type="scientific">Knipowitschia caucasica</name>
    <name type="common">Caucasian dwarf goby</name>
    <name type="synonym">Pomatoschistus caucasicus</name>
    <dbReference type="NCBI Taxonomy" id="637954"/>
    <lineage>
        <taxon>Eukaryota</taxon>
        <taxon>Metazoa</taxon>
        <taxon>Chordata</taxon>
        <taxon>Craniata</taxon>
        <taxon>Vertebrata</taxon>
        <taxon>Euteleostomi</taxon>
        <taxon>Actinopterygii</taxon>
        <taxon>Neopterygii</taxon>
        <taxon>Teleostei</taxon>
        <taxon>Neoteleostei</taxon>
        <taxon>Acanthomorphata</taxon>
        <taxon>Gobiaria</taxon>
        <taxon>Gobiiformes</taxon>
        <taxon>Gobioidei</taxon>
        <taxon>Gobiidae</taxon>
        <taxon>Gobiinae</taxon>
        <taxon>Knipowitschia</taxon>
    </lineage>
</organism>
<dbReference type="AlphaFoldDB" id="A0AAV2MA58"/>
<evidence type="ECO:0000313" key="3">
    <source>
        <dbReference type="Proteomes" id="UP001497482"/>
    </source>
</evidence>
<protein>
    <submittedName>
        <fullName evidence="2">Uncharacterized protein</fullName>
    </submittedName>
</protein>
<accession>A0AAV2MA58</accession>